<dbReference type="InterPro" id="IPR000626">
    <property type="entry name" value="Ubiquitin-like_dom"/>
</dbReference>
<dbReference type="InterPro" id="IPR029071">
    <property type="entry name" value="Ubiquitin-like_domsf"/>
</dbReference>
<dbReference type="Gene3D" id="3.10.20.90">
    <property type="entry name" value="Phosphatidylinositol 3-kinase Catalytic Subunit, Chain A, domain 1"/>
    <property type="match status" value="1"/>
</dbReference>
<dbReference type="InterPro" id="IPR018289">
    <property type="entry name" value="MULE_transposase_dom"/>
</dbReference>
<protein>
    <submittedName>
        <fullName evidence="4">Ubiquitin-like domain-containing protein</fullName>
    </submittedName>
</protein>
<evidence type="ECO:0000256" key="1">
    <source>
        <dbReference type="SAM" id="MobiDB-lite"/>
    </source>
</evidence>
<dbReference type="PROSITE" id="PS50053">
    <property type="entry name" value="UBIQUITIN_2"/>
    <property type="match status" value="1"/>
</dbReference>
<organism evidence="3 4">
    <name type="scientific">Ditylenchus dipsaci</name>
    <dbReference type="NCBI Taxonomy" id="166011"/>
    <lineage>
        <taxon>Eukaryota</taxon>
        <taxon>Metazoa</taxon>
        <taxon>Ecdysozoa</taxon>
        <taxon>Nematoda</taxon>
        <taxon>Chromadorea</taxon>
        <taxon>Rhabditida</taxon>
        <taxon>Tylenchina</taxon>
        <taxon>Tylenchomorpha</taxon>
        <taxon>Sphaerularioidea</taxon>
        <taxon>Anguinidae</taxon>
        <taxon>Anguininae</taxon>
        <taxon>Ditylenchus</taxon>
    </lineage>
</organism>
<feature type="region of interest" description="Disordered" evidence="1">
    <location>
        <begin position="1"/>
        <end position="27"/>
    </location>
</feature>
<dbReference type="InterPro" id="IPR019956">
    <property type="entry name" value="Ubiquitin_dom"/>
</dbReference>
<evidence type="ECO:0000259" key="2">
    <source>
        <dbReference type="PROSITE" id="PS50053"/>
    </source>
</evidence>
<dbReference type="Proteomes" id="UP000887574">
    <property type="component" value="Unplaced"/>
</dbReference>
<evidence type="ECO:0000313" key="4">
    <source>
        <dbReference type="WBParaSite" id="jg21076"/>
    </source>
</evidence>
<dbReference type="CDD" id="cd01800">
    <property type="entry name" value="Ubl_SF3a120"/>
    <property type="match status" value="1"/>
</dbReference>
<dbReference type="InterPro" id="IPR035563">
    <property type="entry name" value="SF3As1_ubi"/>
</dbReference>
<dbReference type="PRINTS" id="PR00348">
    <property type="entry name" value="UBIQUITIN"/>
</dbReference>
<accession>A0A915DMY9</accession>
<reference evidence="4" key="1">
    <citation type="submission" date="2022-11" db="UniProtKB">
        <authorList>
            <consortium name="WormBaseParasite"/>
        </authorList>
    </citation>
    <scope>IDENTIFICATION</scope>
</reference>
<evidence type="ECO:0000313" key="3">
    <source>
        <dbReference type="Proteomes" id="UP000887574"/>
    </source>
</evidence>
<sequence>MVPNPFHPPGAGMLPPQMQDDHNMPPNKRMRTEEYLESEEMWLAKFPGSVNIQVATPQTQEFNLEGKVFSLSLDMSSVVTALKSLIQEETTVPASKAKLVYEGHFMKDNLTLAYYNVRHNGVIQLQLKEREMAALQLNWSVVNAARARVNVINALEEEPEAEHVVEPGVIEQEARQVVLPEIIHEDVVDVDRILIFGRSSFSQWIHLVANIYVDGTFSISPAHFYQVFVIMGERQKFVMPLMYVLLPSKSEAIYAKMFGMIKRMWPTFNPTAADLDYELALMNALKSNFPGIKLGGCLFHLVKNLKKHLGTNSSCFTFSSN</sequence>
<dbReference type="Pfam" id="PF10551">
    <property type="entry name" value="MULE"/>
    <property type="match status" value="1"/>
</dbReference>
<dbReference type="AlphaFoldDB" id="A0A915DMY9"/>
<name>A0A915DMY9_9BILA</name>
<dbReference type="SUPFAM" id="SSF54236">
    <property type="entry name" value="Ubiquitin-like"/>
    <property type="match status" value="1"/>
</dbReference>
<proteinExistence type="predicted"/>
<feature type="domain" description="Ubiquitin-like" evidence="2">
    <location>
        <begin position="50"/>
        <end position="132"/>
    </location>
</feature>
<keyword evidence="3" id="KW-1185">Reference proteome</keyword>
<dbReference type="WBParaSite" id="jg21076">
    <property type="protein sequence ID" value="jg21076"/>
    <property type="gene ID" value="jg21076"/>
</dbReference>
<dbReference type="SMART" id="SM00213">
    <property type="entry name" value="UBQ"/>
    <property type="match status" value="1"/>
</dbReference>
<dbReference type="Pfam" id="PF00240">
    <property type="entry name" value="ubiquitin"/>
    <property type="match status" value="1"/>
</dbReference>